<evidence type="ECO:0000313" key="5">
    <source>
        <dbReference type="WBParaSite" id="jg25161"/>
    </source>
</evidence>
<evidence type="ECO:0000256" key="2">
    <source>
        <dbReference type="ARBA" id="ARBA00022786"/>
    </source>
</evidence>
<dbReference type="SUPFAM" id="SSF74788">
    <property type="entry name" value="Cullin repeat-like"/>
    <property type="match status" value="1"/>
</dbReference>
<comment type="similarity">
    <text evidence="1">Belongs to the cullin family.</text>
</comment>
<organism evidence="4 5">
    <name type="scientific">Ditylenchus dipsaci</name>
    <dbReference type="NCBI Taxonomy" id="166011"/>
    <lineage>
        <taxon>Eukaryota</taxon>
        <taxon>Metazoa</taxon>
        <taxon>Ecdysozoa</taxon>
        <taxon>Nematoda</taxon>
        <taxon>Chromadorea</taxon>
        <taxon>Rhabditida</taxon>
        <taxon>Tylenchina</taxon>
        <taxon>Tylenchomorpha</taxon>
        <taxon>Sphaerularioidea</taxon>
        <taxon>Anguinidae</taxon>
        <taxon>Anguininae</taxon>
        <taxon>Ditylenchus</taxon>
    </lineage>
</organism>
<name>A0A915DZP9_9BILA</name>
<dbReference type="Pfam" id="PF00888">
    <property type="entry name" value="Cullin"/>
    <property type="match status" value="1"/>
</dbReference>
<dbReference type="InterPro" id="IPR016159">
    <property type="entry name" value="Cullin_repeat-like_dom_sf"/>
</dbReference>
<dbReference type="PANTHER" id="PTHR11932">
    <property type="entry name" value="CULLIN"/>
    <property type="match status" value="1"/>
</dbReference>
<sequence>MQRHQQSLSTINNEKHAEMFEKIKQAIVAIQSKQHSSLSFEVLYRSSYTLVCEKHGDLLLDAYQKLTKQHLTETVVPELLRCVDASGNFLEILCRFWNEYSTMLGMIRDILMYLDRVYIQPGMLSVYQSALSMFRTEVSCVHVVNEQIQLTLLSMISSERHGQSIQWGIIKSIVKMLMALGIESRAYYEDNFERFFLKETEDHYRLAAERFIAEKSSIEYVEKVHKCIAYEFDRCQRYLDSSTEAKVNSLLIIILASESKVTAVLEKKDSGFEFMLNNNRINDLVSLFEFVKHSKRGPQKLVDILGNHVCTKGKQIMSAIESKVSNPVDSIEEIANLHEQFDEYLVNAFKNDQACRKAIQSAIEEFFNLSSRSPEYLSLYIDDKLKKGPKKQMI</sequence>
<proteinExistence type="inferred from homology"/>
<dbReference type="WBParaSite" id="jg25161">
    <property type="protein sequence ID" value="jg25161"/>
    <property type="gene ID" value="jg25161"/>
</dbReference>
<evidence type="ECO:0000313" key="4">
    <source>
        <dbReference type="Proteomes" id="UP000887574"/>
    </source>
</evidence>
<keyword evidence="4" id="KW-1185">Reference proteome</keyword>
<protein>
    <submittedName>
        <fullName evidence="5">Cullin N-terminal domain-containing protein</fullName>
    </submittedName>
</protein>
<reference evidence="5" key="1">
    <citation type="submission" date="2022-11" db="UniProtKB">
        <authorList>
            <consortium name="WormBaseParasite"/>
        </authorList>
    </citation>
    <scope>IDENTIFICATION</scope>
</reference>
<feature type="domain" description="Cullin N-terminal" evidence="3">
    <location>
        <begin position="21"/>
        <end position="391"/>
    </location>
</feature>
<keyword evidence="2" id="KW-0833">Ubl conjugation pathway</keyword>
<evidence type="ECO:0000256" key="1">
    <source>
        <dbReference type="ARBA" id="ARBA00006019"/>
    </source>
</evidence>
<dbReference type="GO" id="GO:0031625">
    <property type="term" value="F:ubiquitin protein ligase binding"/>
    <property type="evidence" value="ECO:0007669"/>
    <property type="project" value="InterPro"/>
</dbReference>
<evidence type="ECO:0000259" key="3">
    <source>
        <dbReference type="Pfam" id="PF00888"/>
    </source>
</evidence>
<dbReference type="Gene3D" id="1.20.1310.10">
    <property type="entry name" value="Cullin Repeats"/>
    <property type="match status" value="3"/>
</dbReference>
<dbReference type="InterPro" id="IPR045093">
    <property type="entry name" value="Cullin"/>
</dbReference>
<dbReference type="FunFam" id="1.20.1310.10:FF:000001">
    <property type="entry name" value="Cullin 3"/>
    <property type="match status" value="1"/>
</dbReference>
<accession>A0A915DZP9</accession>
<dbReference type="InterPro" id="IPR001373">
    <property type="entry name" value="Cullin_N"/>
</dbReference>
<dbReference type="GO" id="GO:0006511">
    <property type="term" value="P:ubiquitin-dependent protein catabolic process"/>
    <property type="evidence" value="ECO:0007669"/>
    <property type="project" value="InterPro"/>
</dbReference>
<dbReference type="Proteomes" id="UP000887574">
    <property type="component" value="Unplaced"/>
</dbReference>
<dbReference type="AlphaFoldDB" id="A0A915DZP9"/>